<accession>A0A0D0C3R1</accession>
<dbReference type="EMBL" id="KN834793">
    <property type="protein sequence ID" value="KIK56994.1"/>
    <property type="molecule type" value="Genomic_DNA"/>
</dbReference>
<dbReference type="HOGENOM" id="CLU_1337638_0_0_1"/>
<feature type="domain" description="F-box" evidence="1">
    <location>
        <begin position="6"/>
        <end position="50"/>
    </location>
</feature>
<organism evidence="2 3">
    <name type="scientific">Collybiopsis luxurians FD-317 M1</name>
    <dbReference type="NCBI Taxonomy" id="944289"/>
    <lineage>
        <taxon>Eukaryota</taxon>
        <taxon>Fungi</taxon>
        <taxon>Dikarya</taxon>
        <taxon>Basidiomycota</taxon>
        <taxon>Agaricomycotina</taxon>
        <taxon>Agaricomycetes</taxon>
        <taxon>Agaricomycetidae</taxon>
        <taxon>Agaricales</taxon>
        <taxon>Marasmiineae</taxon>
        <taxon>Omphalotaceae</taxon>
        <taxon>Collybiopsis</taxon>
        <taxon>Collybiopsis luxurians</taxon>
    </lineage>
</organism>
<dbReference type="AlphaFoldDB" id="A0A0D0C3R1"/>
<keyword evidence="3" id="KW-1185">Reference proteome</keyword>
<protein>
    <recommendedName>
        <fullName evidence="1">F-box domain-containing protein</fullName>
    </recommendedName>
</protein>
<evidence type="ECO:0000313" key="2">
    <source>
        <dbReference type="EMBL" id="KIK56994.1"/>
    </source>
</evidence>
<evidence type="ECO:0000313" key="3">
    <source>
        <dbReference type="Proteomes" id="UP000053593"/>
    </source>
</evidence>
<dbReference type="Pfam" id="PF12937">
    <property type="entry name" value="F-box-like"/>
    <property type="match status" value="1"/>
</dbReference>
<proteinExistence type="predicted"/>
<dbReference type="InterPro" id="IPR001810">
    <property type="entry name" value="F-box_dom"/>
</dbReference>
<reference evidence="2 3" key="1">
    <citation type="submission" date="2014-04" db="EMBL/GenBank/DDBJ databases">
        <title>Evolutionary Origins and Diversification of the Mycorrhizal Mutualists.</title>
        <authorList>
            <consortium name="DOE Joint Genome Institute"/>
            <consortium name="Mycorrhizal Genomics Consortium"/>
            <person name="Kohler A."/>
            <person name="Kuo A."/>
            <person name="Nagy L.G."/>
            <person name="Floudas D."/>
            <person name="Copeland A."/>
            <person name="Barry K.W."/>
            <person name="Cichocki N."/>
            <person name="Veneault-Fourrey C."/>
            <person name="LaButti K."/>
            <person name="Lindquist E.A."/>
            <person name="Lipzen A."/>
            <person name="Lundell T."/>
            <person name="Morin E."/>
            <person name="Murat C."/>
            <person name="Riley R."/>
            <person name="Ohm R."/>
            <person name="Sun H."/>
            <person name="Tunlid A."/>
            <person name="Henrissat B."/>
            <person name="Grigoriev I.V."/>
            <person name="Hibbett D.S."/>
            <person name="Martin F."/>
        </authorList>
    </citation>
    <scope>NUCLEOTIDE SEQUENCE [LARGE SCALE GENOMIC DNA]</scope>
    <source>
        <strain evidence="2 3">FD-317 M1</strain>
    </source>
</reference>
<dbReference type="Proteomes" id="UP000053593">
    <property type="component" value="Unassembled WGS sequence"/>
</dbReference>
<sequence>MTSITERLPTETLHLIVSSLDAPSDVLSLALSCKALAVIAIPRHLNYRVFRVRVSRSADIFKFLAQAELTAAEVRELDILPENISDVCQGDYGPDRWMADPLVPPNELVLTRQMEHLKGRPSAEQTREDERLLIEALKRMKTLKRFGWYRFPQPLVGDGDDLWSVLGSLGSLEELDVVDLPTLMRMTVYRRGIKELSTTQTVCST</sequence>
<name>A0A0D0C3R1_9AGAR</name>
<dbReference type="OrthoDB" id="3270296at2759"/>
<evidence type="ECO:0000259" key="1">
    <source>
        <dbReference type="Pfam" id="PF12937"/>
    </source>
</evidence>
<gene>
    <name evidence="2" type="ORF">GYMLUDRAFT_173412</name>
</gene>